<comment type="caution">
    <text evidence="2">The sequence shown here is derived from an EMBL/GenBank/DDBJ whole genome shotgun (WGS) entry which is preliminary data.</text>
</comment>
<dbReference type="InterPro" id="IPR002654">
    <property type="entry name" value="Glyco_trans_25"/>
</dbReference>
<evidence type="ECO:0000313" key="2">
    <source>
        <dbReference type="EMBL" id="GAA5078286.1"/>
    </source>
</evidence>
<gene>
    <name evidence="2" type="ORF">GCM10023209_29350</name>
</gene>
<evidence type="ECO:0000313" key="3">
    <source>
        <dbReference type="Proteomes" id="UP001499910"/>
    </source>
</evidence>
<evidence type="ECO:0000259" key="1">
    <source>
        <dbReference type="Pfam" id="PF01755"/>
    </source>
</evidence>
<dbReference type="CDD" id="cd06532">
    <property type="entry name" value="Glyco_transf_25"/>
    <property type="match status" value="1"/>
</dbReference>
<protein>
    <submittedName>
        <fullName evidence="2">Glycosyltransferase family 25 protein</fullName>
    </submittedName>
</protein>
<dbReference type="Proteomes" id="UP001499910">
    <property type="component" value="Unassembled WGS sequence"/>
</dbReference>
<keyword evidence="3" id="KW-1185">Reference proteome</keyword>
<accession>A0ABP9LGY6</accession>
<reference evidence="3" key="1">
    <citation type="journal article" date="2019" name="Int. J. Syst. Evol. Microbiol.">
        <title>The Global Catalogue of Microorganisms (GCM) 10K type strain sequencing project: providing services to taxonomists for standard genome sequencing and annotation.</title>
        <authorList>
            <consortium name="The Broad Institute Genomics Platform"/>
            <consortium name="The Broad Institute Genome Sequencing Center for Infectious Disease"/>
            <person name="Wu L."/>
            <person name="Ma J."/>
        </authorList>
    </citation>
    <scope>NUCLEOTIDE SEQUENCE [LARGE SCALE GENOMIC DNA]</scope>
    <source>
        <strain evidence="3">JCM 18015</strain>
    </source>
</reference>
<name>A0ABP9LGY6_9RHOB</name>
<sequence length="238" mass="27016">MEARLRDAGFKTWQRIEACDGQKLDLASFDAYSDNDTAATIGRSLLKSEVACYQSHLASLDAFLSSDADHAIIFEDDALVPENLAQLLEGIVQTLDGMDLDWDVVHLGALNINQMSSRVAAFAGHEICVAHFFPIRMHAILWTRPAAERFVQRYRRILMPVDKQLSEDMIRSGTGLVVWPSPVTQEGLESDIEASGGRRKTFKKRWNEPLLRWRRKKRNKEIAAEQMLQFEKARRDGA</sequence>
<feature type="domain" description="Glycosyl transferase family 25" evidence="1">
    <location>
        <begin position="14"/>
        <end position="96"/>
    </location>
</feature>
<dbReference type="Pfam" id="PF01755">
    <property type="entry name" value="Glyco_transf_25"/>
    <property type="match status" value="1"/>
</dbReference>
<dbReference type="EMBL" id="BAABHW010000004">
    <property type="protein sequence ID" value="GAA5078286.1"/>
    <property type="molecule type" value="Genomic_DNA"/>
</dbReference>
<proteinExistence type="predicted"/>
<organism evidence="2 3">
    <name type="scientific">[Roseibacterium] beibuensis</name>
    <dbReference type="NCBI Taxonomy" id="1193142"/>
    <lineage>
        <taxon>Bacteria</taxon>
        <taxon>Pseudomonadati</taxon>
        <taxon>Pseudomonadota</taxon>
        <taxon>Alphaproteobacteria</taxon>
        <taxon>Rhodobacterales</taxon>
        <taxon>Roseobacteraceae</taxon>
        <taxon>Roseicyclus</taxon>
    </lineage>
</organism>